<evidence type="ECO:0000313" key="2">
    <source>
        <dbReference type="Proteomes" id="UP000191124"/>
    </source>
</evidence>
<dbReference type="AlphaFoldDB" id="A0A1S9V8B9"/>
<dbReference type="EMBL" id="MUAL01000004">
    <property type="protein sequence ID" value="OOR30716.1"/>
    <property type="molecule type" value="Genomic_DNA"/>
</dbReference>
<evidence type="ECO:0000313" key="1">
    <source>
        <dbReference type="EMBL" id="OOR30716.1"/>
    </source>
</evidence>
<gene>
    <name evidence="1" type="ORF">BW892_04395</name>
</gene>
<accession>A0A1S9V8B9</accession>
<dbReference type="RefSeq" id="WP_179117548.1">
    <property type="nucleotide sequence ID" value="NZ_MUAL01000004.1"/>
</dbReference>
<name>A0A1S9V8B9_BACCE</name>
<comment type="caution">
    <text evidence="1">The sequence shown here is derived from an EMBL/GenBank/DDBJ whole genome shotgun (WGS) entry which is preliminary data.</text>
</comment>
<reference evidence="1 2" key="1">
    <citation type="submission" date="2017-01" db="EMBL/GenBank/DDBJ databases">
        <title>Bacillus cereus isolates.</title>
        <authorList>
            <person name="Beno S.M."/>
        </authorList>
    </citation>
    <scope>NUCLEOTIDE SEQUENCE [LARGE SCALE GENOMIC DNA]</scope>
    <source>
        <strain evidence="1 2">FSL M7-1219</strain>
    </source>
</reference>
<dbReference type="Proteomes" id="UP000191124">
    <property type="component" value="Unassembled WGS sequence"/>
</dbReference>
<proteinExistence type="predicted"/>
<dbReference type="PROSITE" id="PS51257">
    <property type="entry name" value="PROKAR_LIPOPROTEIN"/>
    <property type="match status" value="1"/>
</dbReference>
<organism evidence="1 2">
    <name type="scientific">Bacillus cereus</name>
    <dbReference type="NCBI Taxonomy" id="1396"/>
    <lineage>
        <taxon>Bacteria</taxon>
        <taxon>Bacillati</taxon>
        <taxon>Bacillota</taxon>
        <taxon>Bacilli</taxon>
        <taxon>Bacillales</taxon>
        <taxon>Bacillaceae</taxon>
        <taxon>Bacillus</taxon>
        <taxon>Bacillus cereus group</taxon>
    </lineage>
</organism>
<protein>
    <submittedName>
        <fullName evidence="1">DUF1433 domain-containing protein</fullName>
    </submittedName>
</protein>
<sequence>MRIKNRKFTFFVFFIFVSTIIGGCNMQENNKEKQIVDKATEKTINYFKEKQNLDVTITDYRFPSNDLESVFITGHIKDDESKEFTATIDYNNNYNVGSVSMNFSLKK</sequence>